<dbReference type="GO" id="GO:0016887">
    <property type="term" value="F:ATP hydrolysis activity"/>
    <property type="evidence" value="ECO:0007669"/>
    <property type="project" value="TreeGrafter"/>
</dbReference>
<dbReference type="AlphaFoldDB" id="E6W2I1"/>
<evidence type="ECO:0000259" key="3">
    <source>
        <dbReference type="Pfam" id="PF01656"/>
    </source>
</evidence>
<dbReference type="EMBL" id="CP002432">
    <property type="protein sequence ID" value="ADU66731.1"/>
    <property type="molecule type" value="Genomic_DNA"/>
</dbReference>
<evidence type="ECO:0000313" key="4">
    <source>
        <dbReference type="EMBL" id="ADU66731.1"/>
    </source>
</evidence>
<protein>
    <submittedName>
        <fullName evidence="4">CO dehydrogenase/acetyl-CoA synthase complex, accessory protein CooC</fullName>
    </submittedName>
</protein>
<dbReference type="InParanoid" id="E6W2I1"/>
<keyword evidence="2" id="KW-0067">ATP-binding</keyword>
<dbReference type="GO" id="GO:0005524">
    <property type="term" value="F:ATP binding"/>
    <property type="evidence" value="ECO:0007669"/>
    <property type="project" value="UniProtKB-KW"/>
</dbReference>
<dbReference type="PANTHER" id="PTHR43384">
    <property type="entry name" value="SEPTUM SITE-DETERMINING PROTEIN MIND HOMOLOG, CHLOROPLASTIC-RELATED"/>
    <property type="match status" value="1"/>
</dbReference>
<dbReference type="InterPro" id="IPR002586">
    <property type="entry name" value="CobQ/CobB/MinD/ParA_Nub-bd_dom"/>
</dbReference>
<dbReference type="PIRSF" id="PIRSF005647">
    <property type="entry name" value="CooC"/>
    <property type="match status" value="1"/>
</dbReference>
<dbReference type="STRING" id="653733.Selin_2011"/>
<evidence type="ECO:0000256" key="1">
    <source>
        <dbReference type="ARBA" id="ARBA00022741"/>
    </source>
</evidence>
<dbReference type="InterPro" id="IPR050625">
    <property type="entry name" value="ParA/MinD_ATPase"/>
</dbReference>
<dbReference type="Proteomes" id="UP000002572">
    <property type="component" value="Chromosome"/>
</dbReference>
<keyword evidence="5" id="KW-1185">Reference proteome</keyword>
<dbReference type="eggNOG" id="COG3640">
    <property type="taxonomic scope" value="Bacteria"/>
</dbReference>
<keyword evidence="1" id="KW-0547">Nucleotide-binding</keyword>
<organism evidence="4 5">
    <name type="scientific">Desulfurispirillum indicum (strain ATCC BAA-1389 / DSM 22839 / S5)</name>
    <dbReference type="NCBI Taxonomy" id="653733"/>
    <lineage>
        <taxon>Bacteria</taxon>
        <taxon>Pseudomonadati</taxon>
        <taxon>Chrysiogenota</taxon>
        <taxon>Chrysiogenia</taxon>
        <taxon>Chrysiogenales</taxon>
        <taxon>Chrysiogenaceae</taxon>
        <taxon>Desulfurispirillum</taxon>
    </lineage>
</organism>
<dbReference type="GO" id="GO:0051782">
    <property type="term" value="P:negative regulation of cell division"/>
    <property type="evidence" value="ECO:0007669"/>
    <property type="project" value="TreeGrafter"/>
</dbReference>
<dbReference type="RefSeq" id="WP_013506611.1">
    <property type="nucleotide sequence ID" value="NC_014836.1"/>
</dbReference>
<dbReference type="GO" id="GO:0009898">
    <property type="term" value="C:cytoplasmic side of plasma membrane"/>
    <property type="evidence" value="ECO:0007669"/>
    <property type="project" value="TreeGrafter"/>
</dbReference>
<reference evidence="4 5" key="1">
    <citation type="submission" date="2010-12" db="EMBL/GenBank/DDBJ databases">
        <title>Complete sequence of Desulfurispirillum indicum S5.</title>
        <authorList>
            <consortium name="US DOE Joint Genome Institute"/>
            <person name="Lucas S."/>
            <person name="Copeland A."/>
            <person name="Lapidus A."/>
            <person name="Cheng J.-F."/>
            <person name="Goodwin L."/>
            <person name="Pitluck S."/>
            <person name="Chertkov O."/>
            <person name="Held B."/>
            <person name="Detter J.C."/>
            <person name="Han C."/>
            <person name="Tapia R."/>
            <person name="Land M."/>
            <person name="Hauser L."/>
            <person name="Kyrpides N."/>
            <person name="Ivanova N."/>
            <person name="Mikhailova N."/>
            <person name="Haggblom M."/>
            <person name="Rauschenbach I."/>
            <person name="Bini E."/>
            <person name="Woyke T."/>
        </authorList>
    </citation>
    <scope>NUCLEOTIDE SEQUENCE [LARGE SCALE GENOMIC DNA]</scope>
    <source>
        <strain evidence="5">ATCC BAA-1389 / DSM 22839 / S5</strain>
    </source>
</reference>
<dbReference type="OrthoDB" id="9778641at2"/>
<sequence>MKSGLKLAISGKGGVGKTTIASSLCHILARQGKQVFAIDADPDANLGMALGFPPQALQQVVTIAHDRQLIRERTGAEPGSAGQWFSLNPSVEDIPERYVVSQDGIRLLQMGAVSAGGSGCACPENTLLKTLLNHLIVDEQDAVVVDMEAGLEHLGRGTAQSVDALLIVVEQGQRSLTTARTIVKLAEDLGIPRVYGIANKLVDTTLDVLQGQLGSELELVGAIPYTPAAVTCDFQGRRVVDACPALVSEVEQVLHRVQSRL</sequence>
<dbReference type="KEGG" id="din:Selin_2011"/>
<feature type="domain" description="CobQ/CobB/MinD/ParA nucleotide binding" evidence="3">
    <location>
        <begin position="8"/>
        <end position="232"/>
    </location>
</feature>
<proteinExistence type="predicted"/>
<dbReference type="Gene3D" id="3.40.50.300">
    <property type="entry name" value="P-loop containing nucleotide triphosphate hydrolases"/>
    <property type="match status" value="1"/>
</dbReference>
<dbReference type="InterPro" id="IPR027417">
    <property type="entry name" value="P-loop_NTPase"/>
</dbReference>
<dbReference type="PANTHER" id="PTHR43384:SF6">
    <property type="entry name" value="SEPTUM SITE-DETERMINING PROTEIN MIND HOMOLOG, CHLOROPLASTIC"/>
    <property type="match status" value="1"/>
</dbReference>
<dbReference type="SUPFAM" id="SSF52540">
    <property type="entry name" value="P-loop containing nucleoside triphosphate hydrolases"/>
    <property type="match status" value="1"/>
</dbReference>
<evidence type="ECO:0000256" key="2">
    <source>
        <dbReference type="ARBA" id="ARBA00022840"/>
    </source>
</evidence>
<name>E6W2I1_DESIS</name>
<dbReference type="Pfam" id="PF01656">
    <property type="entry name" value="CbiA"/>
    <property type="match status" value="1"/>
</dbReference>
<accession>E6W2I1</accession>
<dbReference type="HOGENOM" id="CLU_082962_0_0_0"/>
<evidence type="ECO:0000313" key="5">
    <source>
        <dbReference type="Proteomes" id="UP000002572"/>
    </source>
</evidence>
<dbReference type="GO" id="GO:0005829">
    <property type="term" value="C:cytosol"/>
    <property type="evidence" value="ECO:0007669"/>
    <property type="project" value="TreeGrafter"/>
</dbReference>
<gene>
    <name evidence="4" type="ordered locus">Selin_2011</name>
</gene>
<dbReference type="InterPro" id="IPR014433">
    <property type="entry name" value="CooC"/>
</dbReference>